<name>A0ABW8K6X1_9GAMM</name>
<reference evidence="4 5" key="1">
    <citation type="submission" date="2020-10" db="EMBL/GenBank/DDBJ databases">
        <title>Phylogeny of dyella-like bacteria.</title>
        <authorList>
            <person name="Fu J."/>
        </authorList>
    </citation>
    <scope>NUCLEOTIDE SEQUENCE [LARGE SCALE GENOMIC DNA]</scope>
    <source>
        <strain evidence="4 5">BB4</strain>
    </source>
</reference>
<organism evidence="4 5">
    <name type="scientific">Dyella koreensis</name>
    <dbReference type="NCBI Taxonomy" id="311235"/>
    <lineage>
        <taxon>Bacteria</taxon>
        <taxon>Pseudomonadati</taxon>
        <taxon>Pseudomonadota</taxon>
        <taxon>Gammaproteobacteria</taxon>
        <taxon>Lysobacterales</taxon>
        <taxon>Rhodanobacteraceae</taxon>
        <taxon>Dyella</taxon>
    </lineage>
</organism>
<dbReference type="SUPFAM" id="SSF52058">
    <property type="entry name" value="L domain-like"/>
    <property type="match status" value="1"/>
</dbReference>
<gene>
    <name evidence="4" type="ORF">ISS97_09160</name>
</gene>
<keyword evidence="5" id="KW-1185">Reference proteome</keyword>
<evidence type="ECO:0000313" key="5">
    <source>
        <dbReference type="Proteomes" id="UP001620408"/>
    </source>
</evidence>
<dbReference type="Proteomes" id="UP001620408">
    <property type="component" value="Unassembled WGS sequence"/>
</dbReference>
<evidence type="ECO:0000256" key="3">
    <source>
        <dbReference type="SAM" id="MobiDB-lite"/>
    </source>
</evidence>
<dbReference type="PANTHER" id="PTHR46652">
    <property type="entry name" value="LEUCINE-RICH REPEAT AND IQ DOMAIN-CONTAINING PROTEIN 1-RELATED"/>
    <property type="match status" value="1"/>
</dbReference>
<sequence>MDDTRRAAERPERNRSFGHGRDSFEPLGPECTRVAIKPSMVPAELEKVAGLLHGRPYVTLHCHSSSRPDLEFLKHFPFVRRLSVHLWNIEDIRGFSYLHNSLELLSFGCTQKRFSLKFLQDMPALETLFLEGHTKDIASVSRLSRLGSLGLKRITLPDLSLLGSLRELTRFSLSFGGTRDLAHLVELPKLEALSVLRVNKLDELSILAKLTSLKTLDLDAMRNITCLPSLDALTRLEEVTLETMKGLTELSALAAAPALRQLTIAGMPQLDVDAFRCLAGHPSLQELRLWSNLGGTMSLRKSVHDAVRQLLPDVTKT</sequence>
<feature type="compositionally biased region" description="Basic and acidic residues" evidence="3">
    <location>
        <begin position="1"/>
        <end position="24"/>
    </location>
</feature>
<evidence type="ECO:0008006" key="6">
    <source>
        <dbReference type="Google" id="ProtNLM"/>
    </source>
</evidence>
<dbReference type="InterPro" id="IPR032675">
    <property type="entry name" value="LRR_dom_sf"/>
</dbReference>
<dbReference type="RefSeq" id="WP_379985121.1">
    <property type="nucleotide sequence ID" value="NZ_JADIKD010000009.1"/>
</dbReference>
<dbReference type="Gene3D" id="3.80.10.10">
    <property type="entry name" value="Ribonuclease Inhibitor"/>
    <property type="match status" value="1"/>
</dbReference>
<dbReference type="EMBL" id="JADIKD010000009">
    <property type="protein sequence ID" value="MFK2917432.1"/>
    <property type="molecule type" value="Genomic_DNA"/>
</dbReference>
<evidence type="ECO:0000313" key="4">
    <source>
        <dbReference type="EMBL" id="MFK2917432.1"/>
    </source>
</evidence>
<feature type="region of interest" description="Disordered" evidence="3">
    <location>
        <begin position="1"/>
        <end position="25"/>
    </location>
</feature>
<keyword evidence="2" id="KW-0677">Repeat</keyword>
<dbReference type="PANTHER" id="PTHR46652:SF3">
    <property type="entry name" value="LEUCINE-RICH REPEAT-CONTAINING PROTEIN 9"/>
    <property type="match status" value="1"/>
</dbReference>
<accession>A0ABW8K6X1</accession>
<evidence type="ECO:0000256" key="1">
    <source>
        <dbReference type="ARBA" id="ARBA00022614"/>
    </source>
</evidence>
<keyword evidence="1" id="KW-0433">Leucine-rich repeat</keyword>
<evidence type="ECO:0000256" key="2">
    <source>
        <dbReference type="ARBA" id="ARBA00022737"/>
    </source>
</evidence>
<comment type="caution">
    <text evidence="4">The sequence shown here is derived from an EMBL/GenBank/DDBJ whole genome shotgun (WGS) entry which is preliminary data.</text>
</comment>
<protein>
    <recommendedName>
        <fullName evidence="6">Leucine-rich repeat domain-containing protein</fullName>
    </recommendedName>
</protein>
<proteinExistence type="predicted"/>
<dbReference type="InterPro" id="IPR050836">
    <property type="entry name" value="SDS22/Internalin_LRR"/>
</dbReference>